<name>A0A375AEC3_9GAMM</name>
<dbReference type="CDD" id="cd07377">
    <property type="entry name" value="WHTH_GntR"/>
    <property type="match status" value="1"/>
</dbReference>
<dbReference type="PANTHER" id="PTHR44846">
    <property type="entry name" value="MANNOSYL-D-GLYCERATE TRANSPORT/METABOLISM SYSTEM REPRESSOR MNGR-RELATED"/>
    <property type="match status" value="1"/>
</dbReference>
<accession>A0A375AEC3</accession>
<dbReference type="Gene3D" id="3.40.1410.10">
    <property type="entry name" value="Chorismate lyase-like"/>
    <property type="match status" value="1"/>
</dbReference>
<keyword evidence="2" id="KW-0238">DNA-binding</keyword>
<proteinExistence type="predicted"/>
<dbReference type="InterPro" id="IPR028978">
    <property type="entry name" value="Chorismate_lyase_/UTRA_dom_sf"/>
</dbReference>
<gene>
    <name evidence="5" type="primary">phnR</name>
    <name evidence="5" type="ORF">DAQ1742_03648</name>
</gene>
<feature type="domain" description="HTH gntR-type" evidence="4">
    <location>
        <begin position="17"/>
        <end position="84"/>
    </location>
</feature>
<dbReference type="InterPro" id="IPR011663">
    <property type="entry name" value="UTRA"/>
</dbReference>
<organism evidence="5 6">
    <name type="scientific">Dickeya aquatica</name>
    <dbReference type="NCBI Taxonomy" id="1401087"/>
    <lineage>
        <taxon>Bacteria</taxon>
        <taxon>Pseudomonadati</taxon>
        <taxon>Pseudomonadota</taxon>
        <taxon>Gammaproteobacteria</taxon>
        <taxon>Enterobacterales</taxon>
        <taxon>Pectobacteriaceae</taxon>
        <taxon>Dickeya</taxon>
    </lineage>
</organism>
<dbReference type="GO" id="GO:0003677">
    <property type="term" value="F:DNA binding"/>
    <property type="evidence" value="ECO:0007669"/>
    <property type="project" value="UniProtKB-KW"/>
</dbReference>
<keyword evidence="6" id="KW-1185">Reference proteome</keyword>
<dbReference type="PROSITE" id="PS50949">
    <property type="entry name" value="HTH_GNTR"/>
    <property type="match status" value="1"/>
</dbReference>
<dbReference type="PANTHER" id="PTHR44846:SF7">
    <property type="entry name" value="TRANSCRIPTIONAL REGULATOR OF 2-AMINOETHYLPHOSPHONATE DEGRADATION OPERONS-RELATED"/>
    <property type="match status" value="1"/>
</dbReference>
<dbReference type="Proteomes" id="UP000294820">
    <property type="component" value="Chromosome 1"/>
</dbReference>
<dbReference type="GO" id="GO:0003700">
    <property type="term" value="F:DNA-binding transcription factor activity"/>
    <property type="evidence" value="ECO:0007669"/>
    <property type="project" value="InterPro"/>
</dbReference>
<dbReference type="AlphaFoldDB" id="A0A375AEC3"/>
<dbReference type="InterPro" id="IPR000524">
    <property type="entry name" value="Tscrpt_reg_HTH_GntR"/>
</dbReference>
<dbReference type="PRINTS" id="PR00035">
    <property type="entry name" value="HTHGNTR"/>
</dbReference>
<dbReference type="InterPro" id="IPR036390">
    <property type="entry name" value="WH_DNA-bd_sf"/>
</dbReference>
<dbReference type="KEGG" id="daq:DAQ1742_03648"/>
<protein>
    <submittedName>
        <fullName evidence="5">2-aminoethylphosphonate uptake and metabolism regulator</fullName>
    </submittedName>
</protein>
<evidence type="ECO:0000256" key="2">
    <source>
        <dbReference type="ARBA" id="ARBA00023125"/>
    </source>
</evidence>
<keyword evidence="1" id="KW-0805">Transcription regulation</keyword>
<dbReference type="EMBL" id="LT615367">
    <property type="protein sequence ID" value="SLM64442.1"/>
    <property type="molecule type" value="Genomic_DNA"/>
</dbReference>
<evidence type="ECO:0000259" key="4">
    <source>
        <dbReference type="PROSITE" id="PS50949"/>
    </source>
</evidence>
<evidence type="ECO:0000313" key="6">
    <source>
        <dbReference type="Proteomes" id="UP000294820"/>
    </source>
</evidence>
<dbReference type="Gene3D" id="1.10.10.10">
    <property type="entry name" value="Winged helix-like DNA-binding domain superfamily/Winged helix DNA-binding domain"/>
    <property type="match status" value="1"/>
</dbReference>
<dbReference type="Pfam" id="PF00392">
    <property type="entry name" value="GntR"/>
    <property type="match status" value="1"/>
</dbReference>
<keyword evidence="3" id="KW-0804">Transcription</keyword>
<evidence type="ECO:0000313" key="5">
    <source>
        <dbReference type="EMBL" id="SLM64442.1"/>
    </source>
</evidence>
<reference evidence="5 6" key="1">
    <citation type="submission" date="2016-09" db="EMBL/GenBank/DDBJ databases">
        <authorList>
            <person name="Reverchon S."/>
            <person name="Nasser W."/>
            <person name="Leonard S."/>
            <person name="Brochier C."/>
            <person name="Duprey A."/>
        </authorList>
    </citation>
    <scope>NUCLEOTIDE SEQUENCE [LARGE SCALE GENOMIC DNA]</scope>
    <source>
        <strain evidence="5 6">174/2</strain>
    </source>
</reference>
<dbReference type="Pfam" id="PF07702">
    <property type="entry name" value="UTRA"/>
    <property type="match status" value="1"/>
</dbReference>
<dbReference type="InterPro" id="IPR036388">
    <property type="entry name" value="WH-like_DNA-bd_sf"/>
</dbReference>
<dbReference type="SUPFAM" id="SSF64288">
    <property type="entry name" value="Chorismate lyase-like"/>
    <property type="match status" value="1"/>
</dbReference>
<dbReference type="SMART" id="SM00345">
    <property type="entry name" value="HTH_GNTR"/>
    <property type="match status" value="1"/>
</dbReference>
<evidence type="ECO:0000256" key="1">
    <source>
        <dbReference type="ARBA" id="ARBA00023015"/>
    </source>
</evidence>
<dbReference type="SUPFAM" id="SSF46785">
    <property type="entry name" value="Winged helix' DNA-binding domain"/>
    <property type="match status" value="1"/>
</dbReference>
<dbReference type="SMART" id="SM00866">
    <property type="entry name" value="UTRA"/>
    <property type="match status" value="1"/>
</dbReference>
<dbReference type="GO" id="GO:0045892">
    <property type="term" value="P:negative regulation of DNA-templated transcription"/>
    <property type="evidence" value="ECO:0007669"/>
    <property type="project" value="TreeGrafter"/>
</dbReference>
<sequence length="246" mass="28222">MVQAAQSQGLKVMKTQSTSVTLISDRLAGRIRQGEFARGRLPSERTLSEQFSTTRITLREALALLESQGIVYRELRRGWFVSPPRLSYNPLHRSHFHEMAEKQGRQAQTQVLDAEVVAASTAIARHLALEEGALVYRIRRLRRLDGRAVLYVEHYLNPAWFPSLLDCDLTESLTQLYHARYGIRYGRVRFTMLPTPLPPVAAPVLKLAPGSPALFITRINRDQHDRIIDCDYEYWRYDALYVDVEA</sequence>
<evidence type="ECO:0000256" key="3">
    <source>
        <dbReference type="ARBA" id="ARBA00023163"/>
    </source>
</evidence>
<dbReference type="InterPro" id="IPR050679">
    <property type="entry name" value="Bact_HTH_transcr_reg"/>
</dbReference>